<accession>A0A6P2LNR6</accession>
<dbReference type="GeneID" id="93028438"/>
<evidence type="ECO:0000256" key="1">
    <source>
        <dbReference type="ARBA" id="ARBA00022679"/>
    </source>
</evidence>
<feature type="domain" description="Glycosyl transferase family 1" evidence="2">
    <location>
        <begin position="188"/>
        <end position="334"/>
    </location>
</feature>
<dbReference type="SUPFAM" id="SSF53756">
    <property type="entry name" value="UDP-Glycosyltransferase/glycogen phosphorylase"/>
    <property type="match status" value="1"/>
</dbReference>
<dbReference type="InterPro" id="IPR001296">
    <property type="entry name" value="Glyco_trans_1"/>
</dbReference>
<dbReference type="EMBL" id="CABVPN010000015">
    <property type="protein sequence ID" value="VWB71052.1"/>
    <property type="molecule type" value="Genomic_DNA"/>
</dbReference>
<dbReference type="GO" id="GO:0016757">
    <property type="term" value="F:glycosyltransferase activity"/>
    <property type="evidence" value="ECO:0007669"/>
    <property type="project" value="InterPro"/>
</dbReference>
<name>A0A6P2LNR6_9BURK</name>
<gene>
    <name evidence="3" type="ORF">BDI24065_03363</name>
</gene>
<reference evidence="3 4" key="1">
    <citation type="submission" date="2019-09" db="EMBL/GenBank/DDBJ databases">
        <authorList>
            <person name="Depoorter E."/>
        </authorList>
    </citation>
    <scope>NUCLEOTIDE SEQUENCE [LARGE SCALE GENOMIC DNA]</scope>
    <source>
        <strain evidence="3">LMG 24065</strain>
    </source>
</reference>
<dbReference type="PANTHER" id="PTHR46401:SF2">
    <property type="entry name" value="GLYCOSYLTRANSFERASE WBBK-RELATED"/>
    <property type="match status" value="1"/>
</dbReference>
<keyword evidence="4" id="KW-1185">Reference proteome</keyword>
<keyword evidence="1 3" id="KW-0808">Transferase</keyword>
<sequence length="371" mass="41528">MAIYFDYTTLARWTGNPTGISRVVHLIGAELVKLDGDVVPVSFSEQEELRYYDPSAKAMGDRVHLSPHDVIFSAGANWDIPGFNECLRKVRKEGAKVSILFYDTIPDKFPYFYGPGFPDIYRAWLRETLSLADFSFSISENTKRDVIEFAERSGLSAPEIKVIRLGDEIHRGEANSVVPRPEISGLGKYVLSVGTVECRKNHIALLNAYRLLASEGTSDLPKLVIVGRQGWLDYSIKFQVENDPAVSGSIFVMSDVSDAELDYLYANAMFTLYPALYEGWGLPVAESLRYGKQCVTSSTSSMTEIAPELTRFAHPLKVEQWARQIEELYLNPAQLSEETARVVTSYRGTSWMQSAEQVLTGLRSDKTVFNG</sequence>
<dbReference type="Gene3D" id="3.40.50.2000">
    <property type="entry name" value="Glycogen Phosphorylase B"/>
    <property type="match status" value="1"/>
</dbReference>
<dbReference type="RefSeq" id="WP_239007104.1">
    <property type="nucleotide sequence ID" value="NZ_CABVPN010000015.1"/>
</dbReference>
<dbReference type="CDD" id="cd03809">
    <property type="entry name" value="GT4_MtfB-like"/>
    <property type="match status" value="1"/>
</dbReference>
<protein>
    <submittedName>
        <fullName evidence="3">Glycosyltransferase WbpX</fullName>
    </submittedName>
</protein>
<proteinExistence type="predicted"/>
<dbReference type="Pfam" id="PF00534">
    <property type="entry name" value="Glycos_transf_1"/>
    <property type="match status" value="1"/>
</dbReference>
<dbReference type="Proteomes" id="UP000494125">
    <property type="component" value="Unassembled WGS sequence"/>
</dbReference>
<dbReference type="PANTHER" id="PTHR46401">
    <property type="entry name" value="GLYCOSYLTRANSFERASE WBBK-RELATED"/>
    <property type="match status" value="1"/>
</dbReference>
<evidence type="ECO:0000313" key="4">
    <source>
        <dbReference type="Proteomes" id="UP000494125"/>
    </source>
</evidence>
<organism evidence="3 4">
    <name type="scientific">Burkholderia diffusa</name>
    <dbReference type="NCBI Taxonomy" id="488732"/>
    <lineage>
        <taxon>Bacteria</taxon>
        <taxon>Pseudomonadati</taxon>
        <taxon>Pseudomonadota</taxon>
        <taxon>Betaproteobacteria</taxon>
        <taxon>Burkholderiales</taxon>
        <taxon>Burkholderiaceae</taxon>
        <taxon>Burkholderia</taxon>
        <taxon>Burkholderia cepacia complex</taxon>
    </lineage>
</organism>
<dbReference type="AlphaFoldDB" id="A0A6P2LNR6"/>
<evidence type="ECO:0000259" key="2">
    <source>
        <dbReference type="Pfam" id="PF00534"/>
    </source>
</evidence>
<evidence type="ECO:0000313" key="3">
    <source>
        <dbReference type="EMBL" id="VWB71052.1"/>
    </source>
</evidence>